<keyword evidence="2" id="KW-0418">Kinase</keyword>
<evidence type="ECO:0000256" key="1">
    <source>
        <dbReference type="ARBA" id="ARBA00022679"/>
    </source>
</evidence>
<dbReference type="EMBL" id="CP003382">
    <property type="protein sequence ID" value="AFZ67964.1"/>
    <property type="molecule type" value="Genomic_DNA"/>
</dbReference>
<proteinExistence type="predicted"/>
<organism evidence="4 5">
    <name type="scientific">Deinococcus peraridilitoris (strain DSM 19664 / LMG 22246 / CIP 109416 / KR-200)</name>
    <dbReference type="NCBI Taxonomy" id="937777"/>
    <lineage>
        <taxon>Bacteria</taxon>
        <taxon>Thermotogati</taxon>
        <taxon>Deinococcota</taxon>
        <taxon>Deinococci</taxon>
        <taxon>Deinococcales</taxon>
        <taxon>Deinococcaceae</taxon>
        <taxon>Deinococcus</taxon>
    </lineage>
</organism>
<evidence type="ECO:0000313" key="4">
    <source>
        <dbReference type="EMBL" id="AFZ67964.1"/>
    </source>
</evidence>
<dbReference type="PANTHER" id="PTHR34383:SF3">
    <property type="entry name" value="POLYPHOSPHATE:AMP PHOSPHOTRANSFERASE"/>
    <property type="match status" value="1"/>
</dbReference>
<dbReference type="eggNOG" id="COG2326">
    <property type="taxonomic scope" value="Bacteria"/>
</dbReference>
<name>L0A3E7_DEIPD</name>
<dbReference type="OrthoDB" id="9775224at2"/>
<dbReference type="NCBIfam" id="TIGR03709">
    <property type="entry name" value="PPK2_rel_1"/>
    <property type="match status" value="1"/>
</dbReference>
<dbReference type="GO" id="GO:0008976">
    <property type="term" value="F:polyphosphate kinase activity"/>
    <property type="evidence" value="ECO:0007669"/>
    <property type="project" value="InterPro"/>
</dbReference>
<keyword evidence="1 4" id="KW-0808">Transferase</keyword>
<dbReference type="PIRSF" id="PIRSF028756">
    <property type="entry name" value="PPK2_prd"/>
    <property type="match status" value="1"/>
</dbReference>
<dbReference type="InterPro" id="IPR016898">
    <property type="entry name" value="Polyphosphate_phosphotransfera"/>
</dbReference>
<dbReference type="PANTHER" id="PTHR34383">
    <property type="entry name" value="POLYPHOSPHATE:AMP PHOSPHOTRANSFERASE-RELATED"/>
    <property type="match status" value="1"/>
</dbReference>
<dbReference type="PATRIC" id="fig|937777.3.peg.2501"/>
<dbReference type="InterPro" id="IPR022488">
    <property type="entry name" value="PPK2-related"/>
</dbReference>
<evidence type="ECO:0000256" key="2">
    <source>
        <dbReference type="ARBA" id="ARBA00022777"/>
    </source>
</evidence>
<accession>L0A3E7</accession>
<dbReference type="SUPFAM" id="SSF52540">
    <property type="entry name" value="P-loop containing nucleoside triphosphate hydrolases"/>
    <property type="match status" value="1"/>
</dbReference>
<keyword evidence="5" id="KW-1185">Reference proteome</keyword>
<dbReference type="InterPro" id="IPR022300">
    <property type="entry name" value="PPK2-rel_1"/>
</dbReference>
<feature type="domain" description="Polyphosphate kinase-2-related" evidence="3">
    <location>
        <begin position="27"/>
        <end position="252"/>
    </location>
</feature>
<dbReference type="Proteomes" id="UP000010467">
    <property type="component" value="Chromosome"/>
</dbReference>
<dbReference type="HOGENOM" id="CLU_048699_1_2_0"/>
<dbReference type="STRING" id="937777.Deipe_2496"/>
<sequence>MTWESYRVRPGPVQLQDWPTSDGSALSRPEAEARSAEVLGLLSDLQERLYAEGQQSLLIILQARDAGGKDGTVKHVFSGLNPQGIRVVSFKVPTLQERAHDFLWRIHAQVPAAGEIVVFNRSHYEDVLVPRVHAHTDLATIQERLEFIRAFEQLLHSRGTRILKFYLHISPEEQLKRLKKRLENPQKHWKFDPGDLIERARWNDYTLAYEAAISITSTESAPWYIIPADQKWFRNLTISECILHRLQEMNPRFPTPSFDPLTVAIE</sequence>
<dbReference type="GO" id="GO:0006797">
    <property type="term" value="P:polyphosphate metabolic process"/>
    <property type="evidence" value="ECO:0007669"/>
    <property type="project" value="InterPro"/>
</dbReference>
<evidence type="ECO:0000259" key="3">
    <source>
        <dbReference type="Pfam" id="PF03976"/>
    </source>
</evidence>
<dbReference type="Pfam" id="PF03976">
    <property type="entry name" value="PPK2"/>
    <property type="match status" value="1"/>
</dbReference>
<reference evidence="5" key="1">
    <citation type="submission" date="2012-03" db="EMBL/GenBank/DDBJ databases">
        <title>Complete sequence of chromosome of Deinococcus peraridilitoris DSM 19664.</title>
        <authorList>
            <person name="Lucas S."/>
            <person name="Copeland A."/>
            <person name="Lapidus A."/>
            <person name="Glavina del Rio T."/>
            <person name="Dalin E."/>
            <person name="Tice H."/>
            <person name="Bruce D."/>
            <person name="Goodwin L."/>
            <person name="Pitluck S."/>
            <person name="Peters L."/>
            <person name="Mikhailova N."/>
            <person name="Lu M."/>
            <person name="Kyrpides N."/>
            <person name="Mavromatis K."/>
            <person name="Ivanova N."/>
            <person name="Brettin T."/>
            <person name="Detter J.C."/>
            <person name="Han C."/>
            <person name="Larimer F."/>
            <person name="Land M."/>
            <person name="Hauser L."/>
            <person name="Markowitz V."/>
            <person name="Cheng J.-F."/>
            <person name="Hugenholtz P."/>
            <person name="Woyke T."/>
            <person name="Wu D."/>
            <person name="Pukall R."/>
            <person name="Steenblock K."/>
            <person name="Brambilla E."/>
            <person name="Klenk H.-P."/>
            <person name="Eisen J.A."/>
        </authorList>
    </citation>
    <scope>NUCLEOTIDE SEQUENCE [LARGE SCALE GENOMIC DNA]</scope>
    <source>
        <strain evidence="5">DSM 19664 / LMG 22246 / CIP 109416 / KR-200</strain>
    </source>
</reference>
<dbReference type="KEGG" id="dpd:Deipe_2496"/>
<dbReference type="AlphaFoldDB" id="L0A3E7"/>
<gene>
    <name evidence="4" type="ordered locus">Deipe_2496</name>
</gene>
<protein>
    <submittedName>
        <fullName evidence="4">Polyphosphate:nucleotide phosphotransferase, PPK2 family</fullName>
    </submittedName>
</protein>
<dbReference type="Gene3D" id="3.40.50.300">
    <property type="entry name" value="P-loop containing nucleotide triphosphate hydrolases"/>
    <property type="match status" value="1"/>
</dbReference>
<dbReference type="RefSeq" id="WP_015236266.1">
    <property type="nucleotide sequence ID" value="NC_019793.1"/>
</dbReference>
<dbReference type="InterPro" id="IPR027417">
    <property type="entry name" value="P-loop_NTPase"/>
</dbReference>
<evidence type="ECO:0000313" key="5">
    <source>
        <dbReference type="Proteomes" id="UP000010467"/>
    </source>
</evidence>